<keyword evidence="5 7" id="KW-0378">Hydrolase</keyword>
<dbReference type="PANTHER" id="PTHR38469:SF1">
    <property type="entry name" value="PERIPLASMIC PEPTIDASE SUBFAMILY S1B"/>
    <property type="match status" value="1"/>
</dbReference>
<protein>
    <recommendedName>
        <fullName evidence="7">Dipeptidyl-peptidase</fullName>
        <ecNumber evidence="7">3.4.14.-</ecNumber>
    </recommendedName>
</protein>
<evidence type="ECO:0000256" key="7">
    <source>
        <dbReference type="RuleBase" id="RU366067"/>
    </source>
</evidence>
<name>A0A9D9NNK2_9BACT</name>
<keyword evidence="3 7" id="KW-0645">Protease</keyword>
<organism evidence="8 9">
    <name type="scientific">Candidatus Cryptobacteroides avistercoris</name>
    <dbReference type="NCBI Taxonomy" id="2840758"/>
    <lineage>
        <taxon>Bacteria</taxon>
        <taxon>Pseudomonadati</taxon>
        <taxon>Bacteroidota</taxon>
        <taxon>Bacteroidia</taxon>
        <taxon>Bacteroidales</taxon>
        <taxon>Candidatus Cryptobacteroides</taxon>
    </lineage>
</organism>
<evidence type="ECO:0000256" key="3">
    <source>
        <dbReference type="ARBA" id="ARBA00022670"/>
    </source>
</evidence>
<evidence type="ECO:0000256" key="4">
    <source>
        <dbReference type="ARBA" id="ARBA00022729"/>
    </source>
</evidence>
<evidence type="ECO:0000313" key="9">
    <source>
        <dbReference type="Proteomes" id="UP000823769"/>
    </source>
</evidence>
<dbReference type="InterPro" id="IPR009003">
    <property type="entry name" value="Peptidase_S1_PA"/>
</dbReference>
<dbReference type="InterPro" id="IPR043504">
    <property type="entry name" value="Peptidase_S1_PA_chymotrypsin"/>
</dbReference>
<evidence type="ECO:0000313" key="8">
    <source>
        <dbReference type="EMBL" id="MBO8480349.1"/>
    </source>
</evidence>
<keyword evidence="2 7" id="KW-0031">Aminopeptidase</keyword>
<feature type="signal peptide" evidence="7">
    <location>
        <begin position="1"/>
        <end position="20"/>
    </location>
</feature>
<proteinExistence type="inferred from homology"/>
<dbReference type="InterPro" id="IPR019500">
    <property type="entry name" value="Pep_S46"/>
</dbReference>
<keyword evidence="6 7" id="KW-0720">Serine protease</keyword>
<dbReference type="EMBL" id="JADILW010000066">
    <property type="protein sequence ID" value="MBO8480349.1"/>
    <property type="molecule type" value="Genomic_DNA"/>
</dbReference>
<dbReference type="GO" id="GO:0008239">
    <property type="term" value="F:dipeptidyl-peptidase activity"/>
    <property type="evidence" value="ECO:0007669"/>
    <property type="project" value="UniProtKB-UniRule"/>
</dbReference>
<dbReference type="EC" id="3.4.14.-" evidence="7"/>
<dbReference type="PANTHER" id="PTHR38469">
    <property type="entry name" value="PERIPLASMIC PEPTIDASE SUBFAMILY S1B"/>
    <property type="match status" value="1"/>
</dbReference>
<gene>
    <name evidence="8" type="ORF">IAB76_04465</name>
</gene>
<sequence length="661" mass="74189">MKRIFLSLAAALMLLPASRADEGMWLLPLLEKINSETMQNLGSRLTAEQIYSVNHSSIKDAVVQFGGGCTGELISGSGLLVTNHHCGYSSIQALSSEEHNYLEDGFWATSLEEEIPVPGLTVKFLQSMTDVTGKVRNDKAREKLIKKAEEENPYCNAQIVSFFNDNVQYLVVYKIYRDVRFVGAPPASLGKFGGETDNWMWPRQTCDFSMFRVYAGKNNEPASYSEDNVPLQPRQFLNISLKGVEEGDFVMVMGYPGSTQRYQTAAQLEDMLAINDIRIDARTVRQDVLWDEMRADDKVSLQYASKYASSSNGWKKWIGMRDAFAKLDVIGRQKEKEAELASWIEAKNSRVKKYGGAVSEIAAIMDMRARDYRAYTLLNETLMKIELLQLTRSAAADPYKDYDAEVDRKVALALVKHYLDNVDEQDRIDIDSLKVEQLFRESVFTSPEKLAAARAEGRNLSEDPARILDDEIQSKAIELYSTVSDAADALREPAKTYAAALLEWTADEPNYPDANMTCRLSYGTVKGYEPRDGVVYKYYTTLKGVIEKEEPGNYEFRVPDKLKEIYAEADYGDYANDKGELVTCFLTNLDITGGNSGSPVMDADGNLVGLAFDGNWEAMSGDVIFEPELQRCICVDIRYVLLILDKFGGAGRLLDEMNIVR</sequence>
<evidence type="ECO:0000256" key="1">
    <source>
        <dbReference type="ARBA" id="ARBA00010491"/>
    </source>
</evidence>
<dbReference type="GO" id="GO:0006508">
    <property type="term" value="P:proteolysis"/>
    <property type="evidence" value="ECO:0007669"/>
    <property type="project" value="UniProtKB-KW"/>
</dbReference>
<dbReference type="GO" id="GO:0070009">
    <property type="term" value="F:serine-type aminopeptidase activity"/>
    <property type="evidence" value="ECO:0007669"/>
    <property type="project" value="UniProtKB-UniRule"/>
</dbReference>
<evidence type="ECO:0000256" key="6">
    <source>
        <dbReference type="ARBA" id="ARBA00022825"/>
    </source>
</evidence>
<feature type="chain" id="PRO_5039751410" description="Dipeptidyl-peptidase" evidence="7">
    <location>
        <begin position="21"/>
        <end position="661"/>
    </location>
</feature>
<evidence type="ECO:0000256" key="2">
    <source>
        <dbReference type="ARBA" id="ARBA00022438"/>
    </source>
</evidence>
<keyword evidence="4 7" id="KW-0732">Signal</keyword>
<dbReference type="Pfam" id="PF10459">
    <property type="entry name" value="Peptidase_S46"/>
    <property type="match status" value="1"/>
</dbReference>
<accession>A0A9D9NNK2</accession>
<comment type="similarity">
    <text evidence="1 7">Belongs to the peptidase S46 family.</text>
</comment>
<comment type="caution">
    <text evidence="8">The sequence shown here is derived from an EMBL/GenBank/DDBJ whole genome shotgun (WGS) entry which is preliminary data.</text>
</comment>
<reference evidence="8" key="1">
    <citation type="submission" date="2020-10" db="EMBL/GenBank/DDBJ databases">
        <authorList>
            <person name="Gilroy R."/>
        </authorList>
    </citation>
    <scope>NUCLEOTIDE SEQUENCE</scope>
    <source>
        <strain evidence="8">B3-1481</strain>
    </source>
</reference>
<dbReference type="SUPFAM" id="SSF50494">
    <property type="entry name" value="Trypsin-like serine proteases"/>
    <property type="match status" value="1"/>
</dbReference>
<comment type="function">
    <text evidence="7">Catalyzes the removal of dipeptides from the N-terminus of oligopeptides.</text>
</comment>
<dbReference type="AlphaFoldDB" id="A0A9D9NNK2"/>
<dbReference type="Proteomes" id="UP000823769">
    <property type="component" value="Unassembled WGS sequence"/>
</dbReference>
<dbReference type="Gene3D" id="2.40.10.10">
    <property type="entry name" value="Trypsin-like serine proteases"/>
    <property type="match status" value="1"/>
</dbReference>
<evidence type="ECO:0000256" key="5">
    <source>
        <dbReference type="ARBA" id="ARBA00022801"/>
    </source>
</evidence>
<dbReference type="GO" id="GO:0043171">
    <property type="term" value="P:peptide catabolic process"/>
    <property type="evidence" value="ECO:0007669"/>
    <property type="project" value="UniProtKB-UniRule"/>
</dbReference>
<reference evidence="8" key="2">
    <citation type="journal article" date="2021" name="PeerJ">
        <title>Extensive microbial diversity within the chicken gut microbiome revealed by metagenomics and culture.</title>
        <authorList>
            <person name="Gilroy R."/>
            <person name="Ravi A."/>
            <person name="Getino M."/>
            <person name="Pursley I."/>
            <person name="Horton D.L."/>
            <person name="Alikhan N.F."/>
            <person name="Baker D."/>
            <person name="Gharbi K."/>
            <person name="Hall N."/>
            <person name="Watson M."/>
            <person name="Adriaenssens E.M."/>
            <person name="Foster-Nyarko E."/>
            <person name="Jarju S."/>
            <person name="Secka A."/>
            <person name="Antonio M."/>
            <person name="Oren A."/>
            <person name="Chaudhuri R.R."/>
            <person name="La Ragione R."/>
            <person name="Hildebrand F."/>
            <person name="Pallen M.J."/>
        </authorList>
    </citation>
    <scope>NUCLEOTIDE SEQUENCE</scope>
    <source>
        <strain evidence="8">B3-1481</strain>
    </source>
</reference>